<keyword evidence="3" id="KW-1185">Reference proteome</keyword>
<proteinExistence type="predicted"/>
<dbReference type="RefSeq" id="WP_265997493.1">
    <property type="nucleotide sequence ID" value="NZ_JAPJDN010000010.1"/>
</dbReference>
<feature type="region of interest" description="Disordered" evidence="1">
    <location>
        <begin position="144"/>
        <end position="188"/>
    </location>
</feature>
<sequence>MVGEPTGRWAEIRAKTISEGKGVEPFEIAEGLVLYPPTPARSRAMNAATMATQAAIAAAANAVRTGAKKAETDEIQKQMEDCDRAYAEALLGGPDVLAQVEAYFADKGQWELDLLLDAVKTQFLQLPDDGICQHCGQVVDADAAGKGEGSSTTSTATGMSSRQTSPDTAEASAPATGATDDPGTNSST</sequence>
<evidence type="ECO:0000313" key="2">
    <source>
        <dbReference type="EMBL" id="MCX2937832.1"/>
    </source>
</evidence>
<accession>A0ABT3SE94</accession>
<protein>
    <submittedName>
        <fullName evidence="2">Uncharacterized protein</fullName>
    </submittedName>
</protein>
<name>A0ABT3SE94_9MYCO</name>
<reference evidence="2 3" key="1">
    <citation type="submission" date="2022-11" db="EMBL/GenBank/DDBJ databases">
        <title>Mycobacterium sp. nov.</title>
        <authorList>
            <person name="Papic B."/>
            <person name="Spicic S."/>
            <person name="Duvnjak S."/>
        </authorList>
    </citation>
    <scope>NUCLEOTIDE SEQUENCE [LARGE SCALE GENOMIC DNA]</scope>
    <source>
        <strain evidence="2 3">CVI_P4</strain>
    </source>
</reference>
<evidence type="ECO:0000256" key="1">
    <source>
        <dbReference type="SAM" id="MobiDB-lite"/>
    </source>
</evidence>
<dbReference type="Proteomes" id="UP001300745">
    <property type="component" value="Unassembled WGS sequence"/>
</dbReference>
<comment type="caution">
    <text evidence="2">The sequence shown here is derived from an EMBL/GenBank/DDBJ whole genome shotgun (WGS) entry which is preliminary data.</text>
</comment>
<dbReference type="EMBL" id="JAPJDO010000010">
    <property type="protein sequence ID" value="MCX2937832.1"/>
    <property type="molecule type" value="Genomic_DNA"/>
</dbReference>
<evidence type="ECO:0000313" key="3">
    <source>
        <dbReference type="Proteomes" id="UP001300745"/>
    </source>
</evidence>
<gene>
    <name evidence="2" type="ORF">ORI27_14070</name>
</gene>
<feature type="compositionally biased region" description="Low complexity" evidence="1">
    <location>
        <begin position="149"/>
        <end position="161"/>
    </location>
</feature>
<organism evidence="2 3">
    <name type="scientific">Mycobacterium pinniadriaticum</name>
    <dbReference type="NCBI Taxonomy" id="2994102"/>
    <lineage>
        <taxon>Bacteria</taxon>
        <taxon>Bacillati</taxon>
        <taxon>Actinomycetota</taxon>
        <taxon>Actinomycetes</taxon>
        <taxon>Mycobacteriales</taxon>
        <taxon>Mycobacteriaceae</taxon>
        <taxon>Mycobacterium</taxon>
    </lineage>
</organism>